<dbReference type="SUPFAM" id="SSF63829">
    <property type="entry name" value="Calcium-dependent phosphotriesterase"/>
    <property type="match status" value="1"/>
</dbReference>
<dbReference type="InterPro" id="IPR011042">
    <property type="entry name" value="6-blade_b-propeller_TolB-like"/>
</dbReference>
<dbReference type="Proteomes" id="UP000223596">
    <property type="component" value="Unassembled WGS sequence"/>
</dbReference>
<evidence type="ECO:0000313" key="1">
    <source>
        <dbReference type="EMBL" id="PFH02558.1"/>
    </source>
</evidence>
<dbReference type="GeneID" id="35805721"/>
<dbReference type="AlphaFoldDB" id="A0AB36TFM1"/>
<protein>
    <submittedName>
        <fullName evidence="1">Uncharacterized protein</fullName>
    </submittedName>
</protein>
<organism evidence="1 2">
    <name type="scientific">Acetivibrio thermocellus AD2</name>
    <dbReference type="NCBI Taxonomy" id="1138384"/>
    <lineage>
        <taxon>Bacteria</taxon>
        <taxon>Bacillati</taxon>
        <taxon>Bacillota</taxon>
        <taxon>Clostridia</taxon>
        <taxon>Eubacteriales</taxon>
        <taxon>Oscillospiraceae</taxon>
        <taxon>Acetivibrio</taxon>
    </lineage>
</organism>
<comment type="caution">
    <text evidence="1">The sequence shown here is derived from an EMBL/GenBank/DDBJ whole genome shotgun (WGS) entry which is preliminary data.</text>
</comment>
<dbReference type="Gene3D" id="2.120.10.30">
    <property type="entry name" value="TolB, C-terminal domain"/>
    <property type="match status" value="1"/>
</dbReference>
<gene>
    <name evidence="1" type="ORF">M972_111339</name>
</gene>
<accession>A0AB36TFM1</accession>
<evidence type="ECO:0000313" key="2">
    <source>
        <dbReference type="Proteomes" id="UP000223596"/>
    </source>
</evidence>
<name>A0AB36TFM1_ACETH</name>
<dbReference type="RefSeq" id="WP_003518610.1">
    <property type="nucleotide sequence ID" value="NZ_CP013828.1"/>
</dbReference>
<proteinExistence type="predicted"/>
<dbReference type="EMBL" id="PDBW01000001">
    <property type="protein sequence ID" value="PFH02558.1"/>
    <property type="molecule type" value="Genomic_DNA"/>
</dbReference>
<sequence length="166" mass="19241">MLDEKYLVLNDMTVDDEGNIYAVDFYSDEVLKFDPYKKEMTRFSSDEKFKRPHMIQYLPSGKLMIEDSVDSENATRVSKFDKYGKKLTEKKLSNMINMSLFQYEDELDKTFDIAQSGYMNLQISVTDTKKNKIKGISNVDFLSEITEYGRGVCLFGVDKKKGGFTF</sequence>
<reference evidence="1 2" key="1">
    <citation type="submission" date="2017-09" db="EMBL/GenBank/DDBJ databases">
        <title>Evaluation of Pacific Biosciences Sequencing Technology to Finishing C. thermocellum Genome Sequences.</title>
        <authorList>
            <person name="Brown S."/>
        </authorList>
    </citation>
    <scope>NUCLEOTIDE SEQUENCE [LARGE SCALE GENOMIC DNA]</scope>
    <source>
        <strain evidence="1 2">AD2</strain>
    </source>
</reference>